<keyword evidence="3" id="KW-1185">Reference proteome</keyword>
<dbReference type="Proteomes" id="UP001215280">
    <property type="component" value="Unassembled WGS sequence"/>
</dbReference>
<feature type="region of interest" description="Disordered" evidence="1">
    <location>
        <begin position="1"/>
        <end position="67"/>
    </location>
</feature>
<feature type="compositionally biased region" description="Polar residues" evidence="1">
    <location>
        <begin position="140"/>
        <end position="149"/>
    </location>
</feature>
<feature type="compositionally biased region" description="Acidic residues" evidence="1">
    <location>
        <begin position="1"/>
        <end position="16"/>
    </location>
</feature>
<feature type="compositionally biased region" description="Gly residues" evidence="1">
    <location>
        <begin position="21"/>
        <end position="31"/>
    </location>
</feature>
<comment type="caution">
    <text evidence="2">The sequence shown here is derived from an EMBL/GenBank/DDBJ whole genome shotgun (WGS) entry which is preliminary data.</text>
</comment>
<name>A0AAD7JU54_9AGAR</name>
<organism evidence="2 3">
    <name type="scientific">Mycena maculata</name>
    <dbReference type="NCBI Taxonomy" id="230809"/>
    <lineage>
        <taxon>Eukaryota</taxon>
        <taxon>Fungi</taxon>
        <taxon>Dikarya</taxon>
        <taxon>Basidiomycota</taxon>
        <taxon>Agaricomycotina</taxon>
        <taxon>Agaricomycetes</taxon>
        <taxon>Agaricomycetidae</taxon>
        <taxon>Agaricales</taxon>
        <taxon>Marasmiineae</taxon>
        <taxon>Mycenaceae</taxon>
        <taxon>Mycena</taxon>
    </lineage>
</organism>
<gene>
    <name evidence="2" type="ORF">DFH07DRAFT_953227</name>
</gene>
<evidence type="ECO:0000313" key="2">
    <source>
        <dbReference type="EMBL" id="KAJ7771936.1"/>
    </source>
</evidence>
<evidence type="ECO:0000313" key="3">
    <source>
        <dbReference type="Proteomes" id="UP001215280"/>
    </source>
</evidence>
<accession>A0AAD7JU54</accession>
<proteinExistence type="predicted"/>
<feature type="region of interest" description="Disordered" evidence="1">
    <location>
        <begin position="130"/>
        <end position="149"/>
    </location>
</feature>
<evidence type="ECO:0000256" key="1">
    <source>
        <dbReference type="SAM" id="MobiDB-lite"/>
    </source>
</evidence>
<dbReference type="AlphaFoldDB" id="A0AAD7JU54"/>
<protein>
    <submittedName>
        <fullName evidence="2">Uncharacterized protein</fullName>
    </submittedName>
</protein>
<reference evidence="2" key="1">
    <citation type="submission" date="2023-03" db="EMBL/GenBank/DDBJ databases">
        <title>Massive genome expansion in bonnet fungi (Mycena s.s.) driven by repeated elements and novel gene families across ecological guilds.</title>
        <authorList>
            <consortium name="Lawrence Berkeley National Laboratory"/>
            <person name="Harder C.B."/>
            <person name="Miyauchi S."/>
            <person name="Viragh M."/>
            <person name="Kuo A."/>
            <person name="Thoen E."/>
            <person name="Andreopoulos B."/>
            <person name="Lu D."/>
            <person name="Skrede I."/>
            <person name="Drula E."/>
            <person name="Henrissat B."/>
            <person name="Morin E."/>
            <person name="Kohler A."/>
            <person name="Barry K."/>
            <person name="LaButti K."/>
            <person name="Morin E."/>
            <person name="Salamov A."/>
            <person name="Lipzen A."/>
            <person name="Mereny Z."/>
            <person name="Hegedus B."/>
            <person name="Baldrian P."/>
            <person name="Stursova M."/>
            <person name="Weitz H."/>
            <person name="Taylor A."/>
            <person name="Grigoriev I.V."/>
            <person name="Nagy L.G."/>
            <person name="Martin F."/>
            <person name="Kauserud H."/>
        </authorList>
    </citation>
    <scope>NUCLEOTIDE SEQUENCE</scope>
    <source>
        <strain evidence="2">CBHHK188m</strain>
    </source>
</reference>
<dbReference type="EMBL" id="JARJLG010000020">
    <property type="protein sequence ID" value="KAJ7771936.1"/>
    <property type="molecule type" value="Genomic_DNA"/>
</dbReference>
<sequence>MASNSEEESDSEDEDGEGKVEGGGGRRGQGQGASKRQRTALSAGVEKISQNKDLKRTRNKTKPNLKTPPLSYLCALALLSLSILAVVGCTDAVSVAGGEAQGRGRAGARAWRAATGVERGVVVGPADAQAVGGEHEGRMSSGTRSTWPW</sequence>